<dbReference type="EMBL" id="JAVYJV010000024">
    <property type="protein sequence ID" value="KAK4337642.1"/>
    <property type="molecule type" value="Genomic_DNA"/>
</dbReference>
<feature type="region of interest" description="Disordered" evidence="1">
    <location>
        <begin position="77"/>
        <end position="101"/>
    </location>
</feature>
<feature type="region of interest" description="Disordered" evidence="1">
    <location>
        <begin position="1186"/>
        <end position="1207"/>
    </location>
</feature>
<comment type="caution">
    <text evidence="2">The sequence shown here is derived from an EMBL/GenBank/DDBJ whole genome shotgun (WGS) entry which is preliminary data.</text>
</comment>
<feature type="compositionally biased region" description="Low complexity" evidence="1">
    <location>
        <begin position="1241"/>
        <end position="1265"/>
    </location>
</feature>
<reference evidence="2" key="1">
    <citation type="submission" date="2023-12" db="EMBL/GenBank/DDBJ databases">
        <title>Genome assembly of Anisodus tanguticus.</title>
        <authorList>
            <person name="Wang Y.-J."/>
        </authorList>
    </citation>
    <scope>NUCLEOTIDE SEQUENCE</scope>
    <source>
        <strain evidence="2">KB-2021</strain>
        <tissue evidence="2">Leaf</tissue>
    </source>
</reference>
<dbReference type="PANTHER" id="PTHR33416">
    <property type="entry name" value="NUCLEAR PORE COMPLEX PROTEIN NUP1"/>
    <property type="match status" value="1"/>
</dbReference>
<feature type="region of interest" description="Disordered" evidence="1">
    <location>
        <begin position="1220"/>
        <end position="1316"/>
    </location>
</feature>
<feature type="compositionally biased region" description="Low complexity" evidence="1">
    <location>
        <begin position="651"/>
        <end position="673"/>
    </location>
</feature>
<dbReference type="GO" id="GO:0016973">
    <property type="term" value="P:poly(A)+ mRNA export from nucleus"/>
    <property type="evidence" value="ECO:0007669"/>
    <property type="project" value="TreeGrafter"/>
</dbReference>
<keyword evidence="3" id="KW-1185">Reference proteome</keyword>
<feature type="region of interest" description="Disordered" evidence="1">
    <location>
        <begin position="1"/>
        <end position="42"/>
    </location>
</feature>
<name>A0AAE1UNV3_9SOLA</name>
<feature type="region of interest" description="Disordered" evidence="1">
    <location>
        <begin position="591"/>
        <end position="714"/>
    </location>
</feature>
<protein>
    <recommendedName>
        <fullName evidence="4">Nuclear pore complex protein NUP1</fullName>
    </recommendedName>
</protein>
<evidence type="ECO:0008006" key="4">
    <source>
        <dbReference type="Google" id="ProtNLM"/>
    </source>
</evidence>
<organism evidence="2 3">
    <name type="scientific">Anisodus tanguticus</name>
    <dbReference type="NCBI Taxonomy" id="243964"/>
    <lineage>
        <taxon>Eukaryota</taxon>
        <taxon>Viridiplantae</taxon>
        <taxon>Streptophyta</taxon>
        <taxon>Embryophyta</taxon>
        <taxon>Tracheophyta</taxon>
        <taxon>Spermatophyta</taxon>
        <taxon>Magnoliopsida</taxon>
        <taxon>eudicotyledons</taxon>
        <taxon>Gunneridae</taxon>
        <taxon>Pentapetalae</taxon>
        <taxon>asterids</taxon>
        <taxon>lamiids</taxon>
        <taxon>Solanales</taxon>
        <taxon>Solanaceae</taxon>
        <taxon>Solanoideae</taxon>
        <taxon>Hyoscyameae</taxon>
        <taxon>Anisodus</taxon>
    </lineage>
</organism>
<gene>
    <name evidence="2" type="ORF">RND71_042129</name>
</gene>
<dbReference type="GO" id="GO:0071763">
    <property type="term" value="P:nuclear membrane organization"/>
    <property type="evidence" value="ECO:0007669"/>
    <property type="project" value="TreeGrafter"/>
</dbReference>
<dbReference type="GO" id="GO:0005635">
    <property type="term" value="C:nuclear envelope"/>
    <property type="evidence" value="ECO:0007669"/>
    <property type="project" value="TreeGrafter"/>
</dbReference>
<feature type="compositionally biased region" description="Pro residues" evidence="1">
    <location>
        <begin position="77"/>
        <end position="92"/>
    </location>
</feature>
<feature type="compositionally biased region" description="Polar residues" evidence="1">
    <location>
        <begin position="1266"/>
        <end position="1279"/>
    </location>
</feature>
<feature type="compositionally biased region" description="Low complexity" evidence="1">
    <location>
        <begin position="1"/>
        <end position="14"/>
    </location>
</feature>
<dbReference type="PANTHER" id="PTHR33416:SF30">
    <property type="entry name" value="NUCLEAR PORE COMPLEX PROTEIN NUP1-LIKE"/>
    <property type="match status" value="1"/>
</dbReference>
<evidence type="ECO:0000313" key="3">
    <source>
        <dbReference type="Proteomes" id="UP001291623"/>
    </source>
</evidence>
<dbReference type="Proteomes" id="UP001291623">
    <property type="component" value="Unassembled WGS sequence"/>
</dbReference>
<accession>A0AAE1UNV3</accession>
<feature type="compositionally biased region" description="Basic residues" evidence="1">
    <location>
        <begin position="1303"/>
        <end position="1316"/>
    </location>
</feature>
<evidence type="ECO:0000313" key="2">
    <source>
        <dbReference type="EMBL" id="KAK4337642.1"/>
    </source>
</evidence>
<evidence type="ECO:0000256" key="1">
    <source>
        <dbReference type="SAM" id="MobiDB-lite"/>
    </source>
</evidence>
<feature type="compositionally biased region" description="Low complexity" evidence="1">
    <location>
        <begin position="696"/>
        <end position="714"/>
    </location>
</feature>
<sequence length="1316" mass="134658">MSTADDGTAATAYEGGAGGKFRKRPLRRNQTTPYDRPPTALRNPSWLTKVVVDPASKLLAFGAQRFFSSIFRKRLPPPPTPLPLPPPPPGPSQEPQNLPQESRPNIICLPIHGIFHIPSMLTVILSFGVHEYSGALVVAGQGGDVDACSSGDGAFSELEQLLKQKTFTRTEIDRLTKLLRSKAVDMPMGYEEKRAQAIQPRRALDSSSSLLEENRSVKVTSGGVVATPVMNSRILEHDIASPAELAKAYMGSRPSKVSPSMLSTRNQVVREDTPLLTNVQYVQRSPVPSVTTRTPGVLGVRENGFTTPRSRGRSAIYSMARTPYSRVRQTGVQKATSSANYVYGGASSSKPVSEHDVLFGSKQALKRRSYVLDDDLGSVGPMRRIRQKPNLSFGASRPSARVASAANLHPEVSKVVGDVEDNKTMPTRHVAVPSKSRETAAKILEQLEKITPNMLHGRALRSLEDLDSPKLLQSAQDSYKLENWSKILSPNPCESKQSEIKQNGYKSSVSESTVLAKKDTIFSFKDTQPIAETNSLEKNKSAAQPPHKKQAFKMSASEDSFELGEDINSNGTSYKLAEGRGKLEISAAAQKPLSAAEPTSKPAALLEVKTPPGLSGKKSDMRTPDTGAVAVTASNKSKETNVDKVPPFLFSSSTPVTGSKPGSSSSLSNLASSPADARPNRFQLDNSQKAVDSNGKLESLSSGPSSSKSTSGIFSFGAPSSPSSNGLFAPSPGISATSALASGSFTNAVSTSSSNAVTPFTSITSTIGATTGSSTASASSLFGSGAASSVSKEPLVKFGFSEVQPKTVSAPATTSTAENTAVKAKSETGTTFGKLKSSPFGGASFAATGSGNSIFGFSSSVMSTGTTGSTQSQGSVYSTGGESLVSAQTSVGRSSISAVSGSMPAPFSSSASLPSITNFPVFGSAPGTTGQVSASPSNNVLVGSSNAASGIFSFGASSSASSAAGSSSGPTNGTVPLAFTFGASSAAPSSKTSVPATSSSATPGVLSFSGSSSASSTNAVNISSSTTPSIFNFGGNTSSSSANTINTSATPGIFNIGGSSSTSPANAGTTSTSALPGIFSFSASSSASLTNAGGTVNPSPFNFGATSASSQASSAAGAFGSSWQLPKSTGFTSSFSSSTPSAFTFGASSSSFATPSTSPVVYGSTPSAASGSAFLFGSTSSTNSPGQPMFGNSAFAASPGNNDNMEDSMAEDHVQAPAPAVSFGQPAASPSPGGFAFGSAPSPFQFGGQQSQAAQNSNPFAASSSLVQPAPQNSNPFAASSSLEFGGGGSFSLGSSGPDKSGRRIVKVNRSKHRRK</sequence>
<proteinExistence type="predicted"/>